<dbReference type="Pfam" id="PF02085">
    <property type="entry name" value="Cytochrom_CIII"/>
    <property type="match status" value="1"/>
</dbReference>
<dbReference type="RefSeq" id="WP_343880507.1">
    <property type="nucleotide sequence ID" value="NZ_BAAAFO010000001.1"/>
</dbReference>
<protein>
    <submittedName>
        <fullName evidence="9">Cytochrome c3 family protein</fullName>
    </submittedName>
</protein>
<keyword evidence="5" id="KW-0408">Iron</keyword>
<dbReference type="InterPro" id="IPR036280">
    <property type="entry name" value="Multihaem_cyt_sf"/>
</dbReference>
<dbReference type="InterPro" id="IPR029467">
    <property type="entry name" value="Cyt_c7-like"/>
</dbReference>
<sequence>MGQVFHPRFGLYVQLVLFAVIASLACGVLVWRASTAEPHGIGEPLEQPVPFSHKHHVGDDGIDCRYCHSAVESHAFAGIPPLSTCMTCHSQLYTDAAALKPVVDSWRRGVALHWQRVHQLPDFVYFNHSIHVAKGVGCVTCHGRVDRMPLTWRAKPLSMQWCLDCHRAPQKFLRPRDKVFDMTWKAKNQDALGMALVRHYHIDTRRLSDCSVCHR</sequence>
<evidence type="ECO:0000259" key="7">
    <source>
        <dbReference type="Pfam" id="PF02085"/>
    </source>
</evidence>
<proteinExistence type="predicted"/>
<evidence type="ECO:0000256" key="5">
    <source>
        <dbReference type="ARBA" id="ARBA00023004"/>
    </source>
</evidence>
<evidence type="ECO:0000313" key="9">
    <source>
        <dbReference type="EMBL" id="GAA0245222.1"/>
    </source>
</evidence>
<evidence type="ECO:0000313" key="10">
    <source>
        <dbReference type="Proteomes" id="UP001500657"/>
    </source>
</evidence>
<evidence type="ECO:0000256" key="1">
    <source>
        <dbReference type="ARBA" id="ARBA00022448"/>
    </source>
</evidence>
<evidence type="ECO:0000256" key="2">
    <source>
        <dbReference type="ARBA" id="ARBA00022617"/>
    </source>
</evidence>
<evidence type="ECO:0000259" key="8">
    <source>
        <dbReference type="Pfam" id="PF14522"/>
    </source>
</evidence>
<evidence type="ECO:0000256" key="4">
    <source>
        <dbReference type="ARBA" id="ARBA00022982"/>
    </source>
</evidence>
<evidence type="ECO:0000256" key="3">
    <source>
        <dbReference type="ARBA" id="ARBA00022723"/>
    </source>
</evidence>
<dbReference type="PANTHER" id="PTHR39425:SF1">
    <property type="entry name" value="CYTOCHROME C7-LIKE DOMAIN-CONTAINING PROTEIN"/>
    <property type="match status" value="1"/>
</dbReference>
<organism evidence="9 10">
    <name type="scientific">Rhodanobacter caeni</name>
    <dbReference type="NCBI Taxonomy" id="657654"/>
    <lineage>
        <taxon>Bacteria</taxon>
        <taxon>Pseudomonadati</taxon>
        <taxon>Pseudomonadota</taxon>
        <taxon>Gammaproteobacteria</taxon>
        <taxon>Lysobacterales</taxon>
        <taxon>Rhodanobacteraceae</taxon>
        <taxon>Rhodanobacter</taxon>
    </lineage>
</organism>
<gene>
    <name evidence="9" type="ORF">GCM10009126_08610</name>
</gene>
<keyword evidence="3" id="KW-0479">Metal-binding</keyword>
<comment type="caution">
    <text evidence="9">The sequence shown here is derived from an EMBL/GenBank/DDBJ whole genome shotgun (WGS) entry which is preliminary data.</text>
</comment>
<feature type="domain" description="Cytochrome c7-like" evidence="8">
    <location>
        <begin position="124"/>
        <end position="215"/>
    </location>
</feature>
<dbReference type="PANTHER" id="PTHR39425">
    <property type="entry name" value="LIPOPROTEIN CYTOCHROME C"/>
    <property type="match status" value="1"/>
</dbReference>
<dbReference type="SUPFAM" id="SSF48695">
    <property type="entry name" value="Multiheme cytochromes"/>
    <property type="match status" value="1"/>
</dbReference>
<dbReference type="EMBL" id="BAAAFO010000001">
    <property type="protein sequence ID" value="GAA0245222.1"/>
    <property type="molecule type" value="Genomic_DNA"/>
</dbReference>
<keyword evidence="6" id="KW-0472">Membrane</keyword>
<keyword evidence="2" id="KW-0349">Heme</keyword>
<keyword evidence="6" id="KW-0812">Transmembrane</keyword>
<feature type="transmembrane region" description="Helical" evidence="6">
    <location>
        <begin position="12"/>
        <end position="31"/>
    </location>
</feature>
<keyword evidence="6" id="KW-1133">Transmembrane helix</keyword>
<evidence type="ECO:0000256" key="6">
    <source>
        <dbReference type="SAM" id="Phobius"/>
    </source>
</evidence>
<feature type="domain" description="Class III cytochrome C" evidence="7">
    <location>
        <begin position="38"/>
        <end position="93"/>
    </location>
</feature>
<dbReference type="Proteomes" id="UP001500657">
    <property type="component" value="Unassembled WGS sequence"/>
</dbReference>
<name>A0ABP3DWJ8_9GAMM</name>
<accession>A0ABP3DWJ8</accession>
<reference evidence="10" key="1">
    <citation type="journal article" date="2019" name="Int. J. Syst. Evol. Microbiol.">
        <title>The Global Catalogue of Microorganisms (GCM) 10K type strain sequencing project: providing services to taxonomists for standard genome sequencing and annotation.</title>
        <authorList>
            <consortium name="The Broad Institute Genomics Platform"/>
            <consortium name="The Broad Institute Genome Sequencing Center for Infectious Disease"/>
            <person name="Wu L."/>
            <person name="Ma J."/>
        </authorList>
    </citation>
    <scope>NUCLEOTIDE SEQUENCE [LARGE SCALE GENOMIC DNA]</scope>
    <source>
        <strain evidence="10">JCM 16242</strain>
    </source>
</reference>
<dbReference type="InterPro" id="IPR020942">
    <property type="entry name" value="Cyt_c_III_dom"/>
</dbReference>
<dbReference type="Gene3D" id="3.90.10.10">
    <property type="entry name" value="Cytochrome C3"/>
    <property type="match status" value="2"/>
</dbReference>
<keyword evidence="1" id="KW-0813">Transport</keyword>
<dbReference type="Pfam" id="PF14522">
    <property type="entry name" value="Cytochrome_C7"/>
    <property type="match status" value="1"/>
</dbReference>
<keyword evidence="4" id="KW-0249">Electron transport</keyword>
<dbReference type="CDD" id="cd08168">
    <property type="entry name" value="Cytochrom_C3"/>
    <property type="match status" value="1"/>
</dbReference>
<keyword evidence="10" id="KW-1185">Reference proteome</keyword>